<dbReference type="RefSeq" id="WP_149102094.1">
    <property type="nucleotide sequence ID" value="NZ_VTFT01000001.1"/>
</dbReference>
<evidence type="ECO:0008006" key="5">
    <source>
        <dbReference type="Google" id="ProtNLM"/>
    </source>
</evidence>
<reference evidence="3 4" key="1">
    <citation type="submission" date="2019-08" db="EMBL/GenBank/DDBJ databases">
        <title>Luteimonas viscosus sp. nov., isolated from soil of a sunflower field.</title>
        <authorList>
            <person name="Jianli Z."/>
            <person name="Ying Z."/>
        </authorList>
    </citation>
    <scope>NUCLEOTIDE SEQUENCE [LARGE SCALE GENOMIC DNA]</scope>
    <source>
        <strain evidence="3 4">XBU10</strain>
    </source>
</reference>
<evidence type="ECO:0000313" key="4">
    <source>
        <dbReference type="Proteomes" id="UP000324973"/>
    </source>
</evidence>
<dbReference type="EMBL" id="VTFT01000001">
    <property type="protein sequence ID" value="TYT25543.1"/>
    <property type="molecule type" value="Genomic_DNA"/>
</dbReference>
<feature type="compositionally biased region" description="Low complexity" evidence="1">
    <location>
        <begin position="38"/>
        <end position="48"/>
    </location>
</feature>
<comment type="caution">
    <text evidence="3">The sequence shown here is derived from an EMBL/GenBank/DDBJ whole genome shotgun (WGS) entry which is preliminary data.</text>
</comment>
<feature type="signal peptide" evidence="2">
    <location>
        <begin position="1"/>
        <end position="18"/>
    </location>
</feature>
<organism evidence="3 4">
    <name type="scientific">Luteimonas viscosa</name>
    <dbReference type="NCBI Taxonomy" id="1132694"/>
    <lineage>
        <taxon>Bacteria</taxon>
        <taxon>Pseudomonadati</taxon>
        <taxon>Pseudomonadota</taxon>
        <taxon>Gammaproteobacteria</taxon>
        <taxon>Lysobacterales</taxon>
        <taxon>Lysobacteraceae</taxon>
        <taxon>Luteimonas</taxon>
    </lineage>
</organism>
<sequence length="173" mass="18018">MTLALLVGMLMPSGCANGASSGLGDGVATLAATSAAATPPQAANAAPASRDPRHSADIAMSGPAASDGVGLAPGFPPQLFGIWDLGPRPCRLPVNEDSDSPIRIEAGMLHGYEHFDMPVRIEQISDAPTAWRIVSTETYLGSQVTEQVRIFVLAGDSLVVTDGTQARQYRKCE</sequence>
<evidence type="ECO:0000256" key="1">
    <source>
        <dbReference type="SAM" id="MobiDB-lite"/>
    </source>
</evidence>
<evidence type="ECO:0000256" key="2">
    <source>
        <dbReference type="SAM" id="SignalP"/>
    </source>
</evidence>
<dbReference type="OrthoDB" id="6027576at2"/>
<keyword evidence="2" id="KW-0732">Signal</keyword>
<protein>
    <recommendedName>
        <fullName evidence="5">NlpE N-terminal domain-containing protein</fullName>
    </recommendedName>
</protein>
<gene>
    <name evidence="3" type="ORF">FZO89_04295</name>
</gene>
<feature type="region of interest" description="Disordered" evidence="1">
    <location>
        <begin position="38"/>
        <end position="63"/>
    </location>
</feature>
<dbReference type="AlphaFoldDB" id="A0A5D4XNN2"/>
<accession>A0A5D4XNN2</accession>
<proteinExistence type="predicted"/>
<keyword evidence="4" id="KW-1185">Reference proteome</keyword>
<dbReference type="Proteomes" id="UP000324973">
    <property type="component" value="Unassembled WGS sequence"/>
</dbReference>
<feature type="chain" id="PRO_5023031552" description="NlpE N-terminal domain-containing protein" evidence="2">
    <location>
        <begin position="19"/>
        <end position="173"/>
    </location>
</feature>
<evidence type="ECO:0000313" key="3">
    <source>
        <dbReference type="EMBL" id="TYT25543.1"/>
    </source>
</evidence>
<name>A0A5D4XNN2_9GAMM</name>